<dbReference type="SUPFAM" id="SSF51556">
    <property type="entry name" value="Metallo-dependent hydrolases"/>
    <property type="match status" value="1"/>
</dbReference>
<gene>
    <name evidence="3" type="ORF">SAMN04487940_10832</name>
</gene>
<evidence type="ECO:0000256" key="1">
    <source>
        <dbReference type="ARBA" id="ARBA00038310"/>
    </source>
</evidence>
<dbReference type="Pfam" id="PF04909">
    <property type="entry name" value="Amidohydro_2"/>
    <property type="match status" value="1"/>
</dbReference>
<evidence type="ECO:0000313" key="4">
    <source>
        <dbReference type="Proteomes" id="UP000182932"/>
    </source>
</evidence>
<dbReference type="GO" id="GO:0016787">
    <property type="term" value="F:hydrolase activity"/>
    <property type="evidence" value="ECO:0007669"/>
    <property type="project" value="InterPro"/>
</dbReference>
<organism evidence="3 4">
    <name type="scientific">Marinovum algicola</name>
    <dbReference type="NCBI Taxonomy" id="42444"/>
    <lineage>
        <taxon>Bacteria</taxon>
        <taxon>Pseudomonadati</taxon>
        <taxon>Pseudomonadota</taxon>
        <taxon>Alphaproteobacteria</taxon>
        <taxon>Rhodobacterales</taxon>
        <taxon>Roseobacteraceae</taxon>
        <taxon>Marinovum</taxon>
    </lineage>
</organism>
<proteinExistence type="inferred from homology"/>
<comment type="similarity">
    <text evidence="1">Belongs to the metallo-dependent hydrolases superfamily.</text>
</comment>
<dbReference type="PANTHER" id="PTHR43569:SF2">
    <property type="entry name" value="AMIDOHYDROLASE-RELATED DOMAIN-CONTAINING PROTEIN"/>
    <property type="match status" value="1"/>
</dbReference>
<sequence>MTIDAHQHFWRIARGDYSWMDDSVAAIRRDLLPPDLAPLAQAAGVTGTVAVQAAPTLEETEFLLSLSDTTPLIRGVVGWLDLTGDVPRQIDRLAHPRLRGIRPMLQDIPETDWILRDDVLTGLRQVAEAGLRMDALITPRHLALIDRLARALPELPLIIDHCAKPRFAGSDPGDNWRAGIQALARHPQVSCKLSGLANEFGPGWSAPRLRPVFDHVFACFGPERVMWGSDWPVLELAGTYAKWHAAAQEMAAELTLAEREALFGNTARRIYALDQEGEIQ</sequence>
<name>A0A975WAP4_9RHOB</name>
<protein>
    <submittedName>
        <fullName evidence="3">L-fuconolactonase</fullName>
    </submittedName>
</protein>
<dbReference type="GeneID" id="80818704"/>
<dbReference type="InterPro" id="IPR052350">
    <property type="entry name" value="Metallo-dep_Lactonases"/>
</dbReference>
<dbReference type="InterPro" id="IPR032466">
    <property type="entry name" value="Metal_Hydrolase"/>
</dbReference>
<dbReference type="RefSeq" id="WP_074836861.1">
    <property type="nucleotide sequence ID" value="NZ_CBDCHJ010000006.1"/>
</dbReference>
<feature type="domain" description="Amidohydrolase-related" evidence="2">
    <location>
        <begin position="3"/>
        <end position="272"/>
    </location>
</feature>
<dbReference type="Gene3D" id="3.20.20.140">
    <property type="entry name" value="Metal-dependent hydrolases"/>
    <property type="match status" value="1"/>
</dbReference>
<reference evidence="3 4" key="1">
    <citation type="submission" date="2016-10" db="EMBL/GenBank/DDBJ databases">
        <authorList>
            <person name="Varghese N."/>
            <person name="Submissions S."/>
        </authorList>
    </citation>
    <scope>NUCLEOTIDE SEQUENCE [LARGE SCALE GENOMIC DNA]</scope>
    <source>
        <strain evidence="3 4">FF3</strain>
    </source>
</reference>
<dbReference type="EMBL" id="FNYY01000008">
    <property type="protein sequence ID" value="SEJ62508.1"/>
    <property type="molecule type" value="Genomic_DNA"/>
</dbReference>
<dbReference type="PANTHER" id="PTHR43569">
    <property type="entry name" value="AMIDOHYDROLASE"/>
    <property type="match status" value="1"/>
</dbReference>
<evidence type="ECO:0000259" key="2">
    <source>
        <dbReference type="Pfam" id="PF04909"/>
    </source>
</evidence>
<dbReference type="AlphaFoldDB" id="A0A975WAP4"/>
<comment type="caution">
    <text evidence="3">The sequence shown here is derived from an EMBL/GenBank/DDBJ whole genome shotgun (WGS) entry which is preliminary data.</text>
</comment>
<dbReference type="InterPro" id="IPR006680">
    <property type="entry name" value="Amidohydro-rel"/>
</dbReference>
<keyword evidence="4" id="KW-1185">Reference proteome</keyword>
<accession>A0A975WAP4</accession>
<dbReference type="Proteomes" id="UP000182932">
    <property type="component" value="Unassembled WGS sequence"/>
</dbReference>
<evidence type="ECO:0000313" key="3">
    <source>
        <dbReference type="EMBL" id="SEJ62508.1"/>
    </source>
</evidence>